<evidence type="ECO:0000256" key="4">
    <source>
        <dbReference type="ARBA" id="ARBA00022759"/>
    </source>
</evidence>
<dbReference type="OrthoDB" id="1436294at2759"/>
<sequence length="135" mass="15413">MEKFRPYLMGAKVIVHTDHAALRYLMIKKDYKARLMRWVLLLQEFVLEIVDRKVQNMMEKLNKSLKLPVRPHWCDQCEDCQKFAIAATLHFVRTAVDLCGHGLFCADSRGCLLKLLLNKPSAGHGPFCAASLING</sequence>
<keyword evidence="3" id="KW-0540">Nuclease</keyword>
<keyword evidence="6" id="KW-0695">RNA-directed DNA polymerase</keyword>
<dbReference type="GO" id="GO:0016787">
    <property type="term" value="F:hydrolase activity"/>
    <property type="evidence" value="ECO:0007669"/>
    <property type="project" value="UniProtKB-KW"/>
</dbReference>
<dbReference type="KEGG" id="nta:107805364"/>
<name>A0A1S4B7M8_TOBAC</name>
<dbReference type="InterPro" id="IPR043502">
    <property type="entry name" value="DNA/RNA_pol_sf"/>
</dbReference>
<dbReference type="SUPFAM" id="SSF56672">
    <property type="entry name" value="DNA/RNA polymerases"/>
    <property type="match status" value="1"/>
</dbReference>
<gene>
    <name evidence="8" type="primary">LOC107805364</name>
</gene>
<dbReference type="InterPro" id="IPR041373">
    <property type="entry name" value="RT_RNaseH"/>
</dbReference>
<dbReference type="STRING" id="4097.A0A1S4B7M8"/>
<protein>
    <recommendedName>
        <fullName evidence="7">Reverse transcriptase RNase H-like domain-containing protein</fullName>
    </recommendedName>
</protein>
<proteinExistence type="predicted"/>
<dbReference type="PaxDb" id="4097-A0A1S4B7M8"/>
<keyword evidence="4" id="KW-0255">Endonuclease</keyword>
<dbReference type="Pfam" id="PF17917">
    <property type="entry name" value="RT_RNaseH"/>
    <property type="match status" value="1"/>
</dbReference>
<evidence type="ECO:0000256" key="1">
    <source>
        <dbReference type="ARBA" id="ARBA00022679"/>
    </source>
</evidence>
<evidence type="ECO:0000256" key="5">
    <source>
        <dbReference type="ARBA" id="ARBA00022801"/>
    </source>
</evidence>
<evidence type="ECO:0000313" key="8">
    <source>
        <dbReference type="RefSeq" id="XP_016484881.1"/>
    </source>
</evidence>
<evidence type="ECO:0000256" key="6">
    <source>
        <dbReference type="ARBA" id="ARBA00022918"/>
    </source>
</evidence>
<keyword evidence="5" id="KW-0378">Hydrolase</keyword>
<feature type="domain" description="Reverse transcriptase RNase H-like" evidence="7">
    <location>
        <begin position="1"/>
        <end position="45"/>
    </location>
</feature>
<organism evidence="8">
    <name type="scientific">Nicotiana tabacum</name>
    <name type="common">Common tobacco</name>
    <dbReference type="NCBI Taxonomy" id="4097"/>
    <lineage>
        <taxon>Eukaryota</taxon>
        <taxon>Viridiplantae</taxon>
        <taxon>Streptophyta</taxon>
        <taxon>Embryophyta</taxon>
        <taxon>Tracheophyta</taxon>
        <taxon>Spermatophyta</taxon>
        <taxon>Magnoliopsida</taxon>
        <taxon>eudicotyledons</taxon>
        <taxon>Gunneridae</taxon>
        <taxon>Pentapetalae</taxon>
        <taxon>asterids</taxon>
        <taxon>lamiids</taxon>
        <taxon>Solanales</taxon>
        <taxon>Solanaceae</taxon>
        <taxon>Nicotianoideae</taxon>
        <taxon>Nicotianeae</taxon>
        <taxon>Nicotiana</taxon>
    </lineage>
</organism>
<evidence type="ECO:0000256" key="3">
    <source>
        <dbReference type="ARBA" id="ARBA00022722"/>
    </source>
</evidence>
<accession>A0A1S4B7M8</accession>
<dbReference type="AlphaFoldDB" id="A0A1S4B7M8"/>
<evidence type="ECO:0000256" key="2">
    <source>
        <dbReference type="ARBA" id="ARBA00022695"/>
    </source>
</evidence>
<evidence type="ECO:0000259" key="7">
    <source>
        <dbReference type="Pfam" id="PF17917"/>
    </source>
</evidence>
<keyword evidence="1" id="KW-0808">Transferase</keyword>
<dbReference type="RefSeq" id="XP_016484881.1">
    <property type="nucleotide sequence ID" value="XM_016629395.1"/>
</dbReference>
<dbReference type="GO" id="GO:0004519">
    <property type="term" value="F:endonuclease activity"/>
    <property type="evidence" value="ECO:0007669"/>
    <property type="project" value="UniProtKB-KW"/>
</dbReference>
<keyword evidence="2" id="KW-0548">Nucleotidyltransferase</keyword>
<dbReference type="GO" id="GO:0003964">
    <property type="term" value="F:RNA-directed DNA polymerase activity"/>
    <property type="evidence" value="ECO:0007669"/>
    <property type="project" value="UniProtKB-KW"/>
</dbReference>
<reference evidence="8" key="1">
    <citation type="submission" date="2025-08" db="UniProtKB">
        <authorList>
            <consortium name="RefSeq"/>
        </authorList>
    </citation>
    <scope>IDENTIFICATION</scope>
</reference>